<keyword evidence="1" id="KW-1133">Transmembrane helix</keyword>
<organism evidence="3 4">
    <name type="scientific">Aurantiacibacter gilvus</name>
    <dbReference type="NCBI Taxonomy" id="3139141"/>
    <lineage>
        <taxon>Bacteria</taxon>
        <taxon>Pseudomonadati</taxon>
        <taxon>Pseudomonadota</taxon>
        <taxon>Alphaproteobacteria</taxon>
        <taxon>Sphingomonadales</taxon>
        <taxon>Erythrobacteraceae</taxon>
        <taxon>Aurantiacibacter</taxon>
    </lineage>
</organism>
<feature type="transmembrane region" description="Helical" evidence="1">
    <location>
        <begin position="232"/>
        <end position="255"/>
    </location>
</feature>
<evidence type="ECO:0000313" key="4">
    <source>
        <dbReference type="Proteomes" id="UP001497045"/>
    </source>
</evidence>
<evidence type="ECO:0000313" key="3">
    <source>
        <dbReference type="EMBL" id="MEL1249430.1"/>
    </source>
</evidence>
<protein>
    <submittedName>
        <fullName evidence="3">TIGR02186 family protein</fullName>
    </submittedName>
</protein>
<dbReference type="Pfam" id="PF09608">
    <property type="entry name" value="Alph_Pro_TM"/>
    <property type="match status" value="1"/>
</dbReference>
<dbReference type="Proteomes" id="UP001497045">
    <property type="component" value="Unassembled WGS sequence"/>
</dbReference>
<accession>A0ABU9IB33</accession>
<evidence type="ECO:0000256" key="1">
    <source>
        <dbReference type="SAM" id="Phobius"/>
    </source>
</evidence>
<evidence type="ECO:0000256" key="2">
    <source>
        <dbReference type="SAM" id="SignalP"/>
    </source>
</evidence>
<sequence>MRWSCRILLALLAAALALPAAAQTRDPILVPDISQHEIVLRQGFTGETLLLYGAVLDPRDRDIQYDVVVVLKGPSEPIRLREKQRVLGIWVNADSTDFRSVPSFYAMASSRPIEQILDDEREAAIYELGLEYLQLSPSGQIDPEEQARFSRGLVDLRQRQGLYEQFDEGVEITEGVLYRAEIPIPSNVISGRYVAETFAIADGRVISSATSEVQVLKEGFERGVEDAANQQALFYGLFAVGLSLFMGWAAGRLFMLL</sequence>
<dbReference type="EMBL" id="JBBYHV010000001">
    <property type="protein sequence ID" value="MEL1249430.1"/>
    <property type="molecule type" value="Genomic_DNA"/>
</dbReference>
<keyword evidence="4" id="KW-1185">Reference proteome</keyword>
<keyword evidence="1" id="KW-0812">Transmembrane</keyword>
<keyword evidence="2" id="KW-0732">Signal</keyword>
<comment type="caution">
    <text evidence="3">The sequence shown here is derived from an EMBL/GenBank/DDBJ whole genome shotgun (WGS) entry which is preliminary data.</text>
</comment>
<gene>
    <name evidence="3" type="ORF">AAEO60_01970</name>
</gene>
<feature type="signal peptide" evidence="2">
    <location>
        <begin position="1"/>
        <end position="22"/>
    </location>
</feature>
<name>A0ABU9IB33_9SPHN</name>
<keyword evidence="1" id="KW-0472">Membrane</keyword>
<feature type="chain" id="PRO_5046317167" evidence="2">
    <location>
        <begin position="23"/>
        <end position="257"/>
    </location>
</feature>
<proteinExistence type="predicted"/>
<dbReference type="RefSeq" id="WP_341671967.1">
    <property type="nucleotide sequence ID" value="NZ_JBBYHV010000001.1"/>
</dbReference>
<dbReference type="InterPro" id="IPR019088">
    <property type="entry name" value="CHP02186-rel_TM"/>
</dbReference>
<reference evidence="3 4" key="1">
    <citation type="submission" date="2024-04" db="EMBL/GenBank/DDBJ databases">
        <title>Aurantiacibacter sp. DGU6 16S ribosomal RNA gene Genome sequencing and assembly.</title>
        <authorList>
            <person name="Park S."/>
        </authorList>
    </citation>
    <scope>NUCLEOTIDE SEQUENCE [LARGE SCALE GENOMIC DNA]</scope>
    <source>
        <strain evidence="3 4">DGU6</strain>
    </source>
</reference>